<feature type="transmembrane region" description="Helical" evidence="1">
    <location>
        <begin position="135"/>
        <end position="164"/>
    </location>
</feature>
<sequence>MDDGGEKRSSEQFSRLKARKVLGVGDDHGFSPTSKNYLEGYERLANFYPLKQDEKPLISELTNWTNSGELRVPLPRTKCLDNLSITSHVIGATDQTTSEAAHYEEIHFQMLNFWAFKVGISLALIYASITTKPGVVNLAMVTVFAVFALSTIVQSGSDFFFFFFERSLRRLARVIFQCVWNRLPATAGEFATRRRCASSVLSYKSSRVLGADIVSYKRIRGGDFDLGDQPRLGQQPQKFEDVELQAQLHEGSTQA</sequence>
<keyword evidence="3" id="KW-1185">Reference proteome</keyword>
<organism evidence="2 3">
    <name type="scientific">Mesocestoides corti</name>
    <name type="common">Flatworm</name>
    <dbReference type="NCBI Taxonomy" id="53468"/>
    <lineage>
        <taxon>Eukaryota</taxon>
        <taxon>Metazoa</taxon>
        <taxon>Spiralia</taxon>
        <taxon>Lophotrochozoa</taxon>
        <taxon>Platyhelminthes</taxon>
        <taxon>Cestoda</taxon>
        <taxon>Eucestoda</taxon>
        <taxon>Cyclophyllidea</taxon>
        <taxon>Mesocestoididae</taxon>
        <taxon>Mesocestoides</taxon>
    </lineage>
</organism>
<evidence type="ECO:0000313" key="2">
    <source>
        <dbReference type="EMBL" id="VDD75043.1"/>
    </source>
</evidence>
<evidence type="ECO:0000256" key="1">
    <source>
        <dbReference type="SAM" id="Phobius"/>
    </source>
</evidence>
<dbReference type="Proteomes" id="UP000267029">
    <property type="component" value="Unassembled WGS sequence"/>
</dbReference>
<keyword evidence="1" id="KW-1133">Transmembrane helix</keyword>
<dbReference type="AlphaFoldDB" id="A0A158QSM2"/>
<evidence type="ECO:0000313" key="3">
    <source>
        <dbReference type="Proteomes" id="UP000267029"/>
    </source>
</evidence>
<protein>
    <submittedName>
        <fullName evidence="2">Uncharacterized protein</fullName>
    </submittedName>
</protein>
<keyword evidence="1" id="KW-0812">Transmembrane</keyword>
<accession>A0A158QSM2</accession>
<reference evidence="2 3" key="1">
    <citation type="submission" date="2018-10" db="EMBL/GenBank/DDBJ databases">
        <authorList>
            <consortium name="Pathogen Informatics"/>
        </authorList>
    </citation>
    <scope>NUCLEOTIDE SEQUENCE [LARGE SCALE GENOMIC DNA]</scope>
</reference>
<proteinExistence type="predicted"/>
<keyword evidence="1" id="KW-0472">Membrane</keyword>
<gene>
    <name evidence="2" type="ORF">MCOS_LOCUS1046</name>
</gene>
<name>A0A158QSM2_MESCO</name>
<feature type="transmembrane region" description="Helical" evidence="1">
    <location>
        <begin position="111"/>
        <end position="129"/>
    </location>
</feature>
<dbReference type="EMBL" id="UXSR01000114">
    <property type="protein sequence ID" value="VDD75043.1"/>
    <property type="molecule type" value="Genomic_DNA"/>
</dbReference>